<sequence length="84" mass="9962">MENELRNERYFNISPEQEVIIKHFEKSQNLTDFLTASDIVFAMNHALGTQLNHMKVGKALTKLKYERIKHPKLQVYGYLIKRKI</sequence>
<comment type="caution">
    <text evidence="1">The sequence shown here is derived from an EMBL/GenBank/DDBJ whole genome shotgun (WGS) entry which is preliminary data.</text>
</comment>
<dbReference type="eggNOG" id="COG5545">
    <property type="taxonomic scope" value="Bacteria"/>
</dbReference>
<dbReference type="EMBL" id="AGYA01000025">
    <property type="protein sequence ID" value="EKB56714.1"/>
    <property type="molecule type" value="Genomic_DNA"/>
</dbReference>
<evidence type="ECO:0008006" key="3">
    <source>
        <dbReference type="Google" id="ProtNLM"/>
    </source>
</evidence>
<proteinExistence type="predicted"/>
<dbReference type="Proteomes" id="UP000006085">
    <property type="component" value="Unassembled WGS sequence"/>
</dbReference>
<dbReference type="RefSeq" id="WP_002663673.1">
    <property type="nucleotide sequence ID" value="NZ_JH932293.1"/>
</dbReference>
<dbReference type="STRING" id="883096.HMPREF9699_01443"/>
<reference evidence="1 2" key="1">
    <citation type="submission" date="2012-07" db="EMBL/GenBank/DDBJ databases">
        <title>The Genome Sequence of Bergeyella zoohelcum ATCC 43767.</title>
        <authorList>
            <consortium name="The Broad Institute Genome Sequencing Platform"/>
            <person name="Earl A."/>
            <person name="Ward D."/>
            <person name="Feldgarden M."/>
            <person name="Gevers D."/>
            <person name="Huys G."/>
            <person name="Walker B."/>
            <person name="Young S.K."/>
            <person name="Zeng Q."/>
            <person name="Gargeya S."/>
            <person name="Fitzgerald M."/>
            <person name="Haas B."/>
            <person name="Abouelleil A."/>
            <person name="Alvarado L."/>
            <person name="Arachchi H.M."/>
            <person name="Berlin A.M."/>
            <person name="Chapman S.B."/>
            <person name="Goldberg J."/>
            <person name="Griggs A."/>
            <person name="Gujja S."/>
            <person name="Hansen M."/>
            <person name="Howarth C."/>
            <person name="Imamovic A."/>
            <person name="Larimer J."/>
            <person name="McCowen C."/>
            <person name="Montmayeur A."/>
            <person name="Murphy C."/>
            <person name="Neiman D."/>
            <person name="Pearson M."/>
            <person name="Priest M."/>
            <person name="Roberts A."/>
            <person name="Saif S."/>
            <person name="Shea T."/>
            <person name="Sisk P."/>
            <person name="Sykes S."/>
            <person name="Wortman J."/>
            <person name="Nusbaum C."/>
            <person name="Birren B."/>
        </authorList>
    </citation>
    <scope>NUCLEOTIDE SEQUENCE [LARGE SCALE GENOMIC DNA]</scope>
    <source>
        <strain evidence="1 2">ATCC 43767</strain>
    </source>
</reference>
<gene>
    <name evidence="1" type="ORF">HMPREF9699_01443</name>
</gene>
<protein>
    <recommendedName>
        <fullName evidence="3">DUF3874 domain-containing protein</fullName>
    </recommendedName>
</protein>
<evidence type="ECO:0000313" key="1">
    <source>
        <dbReference type="EMBL" id="EKB56714.1"/>
    </source>
</evidence>
<dbReference type="AlphaFoldDB" id="K1ML63"/>
<dbReference type="HOGENOM" id="CLU_2520915_0_0_10"/>
<evidence type="ECO:0000313" key="2">
    <source>
        <dbReference type="Proteomes" id="UP000006085"/>
    </source>
</evidence>
<keyword evidence="2" id="KW-1185">Reference proteome</keyword>
<accession>K1ML63</accession>
<name>K1ML63_9FLAO</name>
<organism evidence="1 2">
    <name type="scientific">Bergeyella zoohelcum ATCC 43767</name>
    <dbReference type="NCBI Taxonomy" id="883096"/>
    <lineage>
        <taxon>Bacteria</taxon>
        <taxon>Pseudomonadati</taxon>
        <taxon>Bacteroidota</taxon>
        <taxon>Flavobacteriia</taxon>
        <taxon>Flavobacteriales</taxon>
        <taxon>Weeksellaceae</taxon>
        <taxon>Bergeyella</taxon>
    </lineage>
</organism>